<evidence type="ECO:0000313" key="4">
    <source>
        <dbReference type="EMBL" id="PLR19005.1"/>
    </source>
</evidence>
<keyword evidence="6" id="KW-1185">Reference proteome</keyword>
<gene>
    <name evidence="3" type="ORF">C1707_03110</name>
    <name evidence="4" type="ORF">CFHF_03065</name>
</gene>
<feature type="chain" id="PRO_5044578084" description="Surface-adhesin protein E-like domain-containing protein" evidence="1">
    <location>
        <begin position="26"/>
        <end position="176"/>
    </location>
</feature>
<evidence type="ECO:0000313" key="5">
    <source>
        <dbReference type="Proteomes" id="UP000234483"/>
    </source>
</evidence>
<dbReference type="RefSeq" id="WP_101711563.1">
    <property type="nucleotide sequence ID" value="NZ_CP026100.1"/>
</dbReference>
<evidence type="ECO:0000313" key="6">
    <source>
        <dbReference type="Proteomes" id="UP000281192"/>
    </source>
</evidence>
<dbReference type="AlphaFoldDB" id="A0A2N5CYY1"/>
<name>A0A2N5CYY1_9CAUL</name>
<feature type="signal peptide" evidence="1">
    <location>
        <begin position="1"/>
        <end position="25"/>
    </location>
</feature>
<evidence type="ECO:0000313" key="3">
    <source>
        <dbReference type="EMBL" id="AYV45316.1"/>
    </source>
</evidence>
<evidence type="ECO:0000256" key="1">
    <source>
        <dbReference type="SAM" id="SignalP"/>
    </source>
</evidence>
<dbReference type="Proteomes" id="UP000281192">
    <property type="component" value="Chromosome"/>
</dbReference>
<sequence>MRFAARLTGLAGALGLSLAAGPAAAVDPLDADPPSATQLLSWVRTNIGVTGWAFAGGNIDQKRAMFVYLGLFDDAGYPDLIRVWVRGERYVPRWDSNSYMVRTEINCRTPQSRQLQGIYYKDNNLGGEVVYRLDQMPEYQWSEPMPMSSGEAIIGTACAVAAARRGAPLMLPIQQP</sequence>
<dbReference type="EMBL" id="CP026100">
    <property type="protein sequence ID" value="AYV45316.1"/>
    <property type="molecule type" value="Genomic_DNA"/>
</dbReference>
<evidence type="ECO:0000259" key="2">
    <source>
        <dbReference type="Pfam" id="PF16747"/>
    </source>
</evidence>
<reference evidence="3 6" key="2">
    <citation type="submission" date="2018-01" db="EMBL/GenBank/DDBJ databases">
        <title>Complete genome sequence of Caulobacter flavus RHGG3.</title>
        <authorList>
            <person name="Yang E."/>
        </authorList>
    </citation>
    <scope>NUCLEOTIDE SEQUENCE [LARGE SCALE GENOMIC DNA]</scope>
    <source>
        <strain evidence="3 6">RHGG3</strain>
    </source>
</reference>
<dbReference type="EMBL" id="PJRQ01000008">
    <property type="protein sequence ID" value="PLR19005.1"/>
    <property type="molecule type" value="Genomic_DNA"/>
</dbReference>
<proteinExistence type="predicted"/>
<dbReference type="InterPro" id="IPR031939">
    <property type="entry name" value="Adhesin_E-like"/>
</dbReference>
<dbReference type="KEGG" id="cfh:C1707_03110"/>
<protein>
    <recommendedName>
        <fullName evidence="2">Surface-adhesin protein E-like domain-containing protein</fullName>
    </recommendedName>
</protein>
<feature type="domain" description="Surface-adhesin protein E-like" evidence="2">
    <location>
        <begin position="82"/>
        <end position="159"/>
    </location>
</feature>
<dbReference type="Pfam" id="PF16747">
    <property type="entry name" value="Adhesin_E"/>
    <property type="match status" value="1"/>
</dbReference>
<accession>A0A2N5CYY1</accession>
<organism evidence="4 5">
    <name type="scientific">Caulobacter flavus</name>
    <dbReference type="NCBI Taxonomy" id="1679497"/>
    <lineage>
        <taxon>Bacteria</taxon>
        <taxon>Pseudomonadati</taxon>
        <taxon>Pseudomonadota</taxon>
        <taxon>Alphaproteobacteria</taxon>
        <taxon>Caulobacterales</taxon>
        <taxon>Caulobacteraceae</taxon>
        <taxon>Caulobacter</taxon>
    </lineage>
</organism>
<dbReference type="Proteomes" id="UP000234483">
    <property type="component" value="Unassembled WGS sequence"/>
</dbReference>
<reference evidence="4 5" key="1">
    <citation type="submission" date="2017-12" db="EMBL/GenBank/DDBJ databases">
        <title>The genome sequence of Caulobacter flavus CGMCC1 15093.</title>
        <authorList>
            <person name="Gao J."/>
            <person name="Mao X."/>
            <person name="Sun J."/>
        </authorList>
    </citation>
    <scope>NUCLEOTIDE SEQUENCE [LARGE SCALE GENOMIC DNA]</scope>
    <source>
        <strain evidence="4 5">CGMCC1 15093</strain>
    </source>
</reference>
<keyword evidence="1" id="KW-0732">Signal</keyword>